<dbReference type="InterPro" id="IPR024596">
    <property type="entry name" value="RNApol_su_b/EpuA"/>
</dbReference>
<keyword evidence="2" id="KW-0812">Transmembrane</keyword>
<feature type="compositionally biased region" description="Polar residues" evidence="1">
    <location>
        <begin position="1"/>
        <end position="10"/>
    </location>
</feature>
<keyword evidence="4" id="KW-1185">Reference proteome</keyword>
<dbReference type="RefSeq" id="WP_046522954.1">
    <property type="nucleotide sequence ID" value="NZ_LAYY01000005.1"/>
</dbReference>
<dbReference type="Pfam" id="PF11772">
    <property type="entry name" value="EpuA"/>
    <property type="match status" value="1"/>
</dbReference>
<evidence type="ECO:0000256" key="1">
    <source>
        <dbReference type="SAM" id="MobiDB-lite"/>
    </source>
</evidence>
<evidence type="ECO:0000313" key="4">
    <source>
        <dbReference type="Proteomes" id="UP000034166"/>
    </source>
</evidence>
<dbReference type="PATRIC" id="fig|1408103.3.peg.1296"/>
<sequence length="90" mass="10280">MALNSKQQESATREQVKTAKKQQPKVEKRQRIRVRLIPIWLRVILVIVLLALSIIAGAAFGYGVMGNGNPKEIFEKSTWTHILDLVEKRQ</sequence>
<accession>A0A0M2T2H4</accession>
<organism evidence="3 4">
    <name type="scientific">Mesobacillus campisalis</name>
    <dbReference type="NCBI Taxonomy" id="1408103"/>
    <lineage>
        <taxon>Bacteria</taxon>
        <taxon>Bacillati</taxon>
        <taxon>Bacillota</taxon>
        <taxon>Bacilli</taxon>
        <taxon>Bacillales</taxon>
        <taxon>Bacillaceae</taxon>
        <taxon>Mesobacillus</taxon>
    </lineage>
</organism>
<reference evidence="3 4" key="1">
    <citation type="submission" date="2015-04" db="EMBL/GenBank/DDBJ databases">
        <title>Taxonomic description and genome sequence of Bacillus campisalis sp. nov., a novel member of the genus Bacillus isolated from solar saltern.</title>
        <authorList>
            <person name="Mathan Kumar R."/>
            <person name="Kaur G."/>
            <person name="Kumar A."/>
            <person name="Singh N.K."/>
            <person name="Kaur N."/>
            <person name="Kumar N."/>
            <person name="Mayilraj S."/>
        </authorList>
    </citation>
    <scope>NUCLEOTIDE SEQUENCE [LARGE SCALE GENOMIC DNA]</scope>
    <source>
        <strain evidence="3 4">SA2-6</strain>
    </source>
</reference>
<dbReference type="EMBL" id="LAYY01000005">
    <property type="protein sequence ID" value="KKK39020.1"/>
    <property type="molecule type" value="Genomic_DNA"/>
</dbReference>
<feature type="region of interest" description="Disordered" evidence="1">
    <location>
        <begin position="1"/>
        <end position="28"/>
    </location>
</feature>
<comment type="caution">
    <text evidence="3">The sequence shown here is derived from an EMBL/GenBank/DDBJ whole genome shotgun (WGS) entry which is preliminary data.</text>
</comment>
<dbReference type="AlphaFoldDB" id="A0A0M2T2H4"/>
<gene>
    <name evidence="3" type="ORF">WQ57_05775</name>
</gene>
<dbReference type="OrthoDB" id="2300232at2"/>
<keyword evidence="2" id="KW-1133">Transmembrane helix</keyword>
<feature type="transmembrane region" description="Helical" evidence="2">
    <location>
        <begin position="39"/>
        <end position="62"/>
    </location>
</feature>
<protein>
    <submittedName>
        <fullName evidence="3">Hydroxymyristoyl-ACP dehydratase</fullName>
    </submittedName>
</protein>
<dbReference type="Proteomes" id="UP000034166">
    <property type="component" value="Unassembled WGS sequence"/>
</dbReference>
<proteinExistence type="predicted"/>
<evidence type="ECO:0000313" key="3">
    <source>
        <dbReference type="EMBL" id="KKK39020.1"/>
    </source>
</evidence>
<evidence type="ECO:0000256" key="2">
    <source>
        <dbReference type="SAM" id="Phobius"/>
    </source>
</evidence>
<name>A0A0M2T2H4_9BACI</name>
<keyword evidence="2" id="KW-0472">Membrane</keyword>